<accession>A0AA49K0T6</accession>
<evidence type="ECO:0000313" key="3">
    <source>
        <dbReference type="EMBL" id="WKW15353.1"/>
    </source>
</evidence>
<accession>A0AA49Q541</accession>
<evidence type="ECO:0000313" key="4">
    <source>
        <dbReference type="Proteomes" id="UP001229955"/>
    </source>
</evidence>
<evidence type="ECO:0000313" key="2">
    <source>
        <dbReference type="EMBL" id="WKW12446.1"/>
    </source>
</evidence>
<keyword evidence="1" id="KW-0732">Signal</keyword>
<name>A0AA49K0T6_9BACT</name>
<feature type="chain" id="PRO_5041269269" evidence="1">
    <location>
        <begin position="23"/>
        <end position="165"/>
    </location>
</feature>
<dbReference type="AlphaFoldDB" id="A0AA49K0T6"/>
<feature type="signal peptide" evidence="1">
    <location>
        <begin position="1"/>
        <end position="22"/>
    </location>
</feature>
<proteinExistence type="predicted"/>
<evidence type="ECO:0000256" key="1">
    <source>
        <dbReference type="SAM" id="SignalP"/>
    </source>
</evidence>
<gene>
    <name evidence="2" type="ORF">Strain138_001737</name>
    <name evidence="3" type="ORF">Strain318_001736</name>
</gene>
<reference evidence="3" key="1">
    <citation type="submission" date="2023-07" db="EMBL/GenBank/DDBJ databases">
        <authorList>
            <person name="Haufschild T."/>
            <person name="Kallscheuer N."/>
            <person name="Hammer J."/>
            <person name="Kohn T."/>
            <person name="Kabuu M."/>
            <person name="Jogler M."/>
            <person name="Wohfarth N."/>
            <person name="Heuer A."/>
            <person name="Rohde M."/>
            <person name="van Teeseling M.C.F."/>
            <person name="Jogler C."/>
        </authorList>
    </citation>
    <scope>NUCLEOTIDE SEQUENCE</scope>
    <source>
        <strain evidence="2">Strain 138</strain>
        <strain evidence="3">Strain 318</strain>
    </source>
</reference>
<keyword evidence="4" id="KW-1185">Reference proteome</keyword>
<dbReference type="EMBL" id="CP130613">
    <property type="protein sequence ID" value="WKW15353.1"/>
    <property type="molecule type" value="Genomic_DNA"/>
</dbReference>
<organism evidence="3 4">
    <name type="scientific">Pseudogemmatithrix spongiicola</name>
    <dbReference type="NCBI Taxonomy" id="3062599"/>
    <lineage>
        <taxon>Bacteria</taxon>
        <taxon>Pseudomonadati</taxon>
        <taxon>Gemmatimonadota</taxon>
        <taxon>Gemmatimonadia</taxon>
        <taxon>Gemmatimonadales</taxon>
        <taxon>Gemmatimonadaceae</taxon>
        <taxon>Pseudogemmatithrix</taxon>
    </lineage>
</organism>
<dbReference type="RefSeq" id="WP_367885324.1">
    <property type="nucleotide sequence ID" value="NZ_CP130612.1"/>
</dbReference>
<protein>
    <submittedName>
        <fullName evidence="3">Uncharacterized protein</fullName>
    </submittedName>
</protein>
<dbReference type="KEGG" id="pspc:Strain318_001736"/>
<sequence length="165" mass="15286">MKLSNTLVAAGLLAAVSAAPTAAQTTTDGPGPGSGPGVTSMIVFVPVVAVGGGTAGGGTVTVNGPGGAVQVSAAAAQALNTALSGGTLSPEARSALVESFGGSSNNQAGALVDALVAFGANPSGQTLAAATQAYNNAVNAGPANVPGGLVMVRGVLSGAAYRAGL</sequence>
<dbReference type="EMBL" id="CP130612">
    <property type="protein sequence ID" value="WKW12446.1"/>
    <property type="molecule type" value="Genomic_DNA"/>
</dbReference>
<dbReference type="Proteomes" id="UP001229955">
    <property type="component" value="Chromosome"/>
</dbReference>